<proteinExistence type="predicted"/>
<dbReference type="GO" id="GO:0003676">
    <property type="term" value="F:nucleic acid binding"/>
    <property type="evidence" value="ECO:0007669"/>
    <property type="project" value="InterPro"/>
</dbReference>
<dbReference type="OrthoDB" id="10017160at2759"/>
<dbReference type="Proteomes" id="UP000299102">
    <property type="component" value="Unassembled WGS sequence"/>
</dbReference>
<name>A0A4C1ZZB7_EUMVA</name>
<evidence type="ECO:0000313" key="2">
    <source>
        <dbReference type="Proteomes" id="UP000299102"/>
    </source>
</evidence>
<dbReference type="AlphaFoldDB" id="A0A4C1ZZB7"/>
<dbReference type="Gene3D" id="3.30.420.10">
    <property type="entry name" value="Ribonuclease H-like superfamily/Ribonuclease H"/>
    <property type="match status" value="1"/>
</dbReference>
<keyword evidence="2" id="KW-1185">Reference proteome</keyword>
<reference evidence="1 2" key="1">
    <citation type="journal article" date="2019" name="Commun. Biol.">
        <title>The bagworm genome reveals a unique fibroin gene that provides high tensile strength.</title>
        <authorList>
            <person name="Kono N."/>
            <person name="Nakamura H."/>
            <person name="Ohtoshi R."/>
            <person name="Tomita M."/>
            <person name="Numata K."/>
            <person name="Arakawa K."/>
        </authorList>
    </citation>
    <scope>NUCLEOTIDE SEQUENCE [LARGE SCALE GENOMIC DNA]</scope>
</reference>
<dbReference type="PANTHER" id="PTHR46060">
    <property type="entry name" value="MARINER MOS1 TRANSPOSASE-LIKE PROTEIN"/>
    <property type="match status" value="1"/>
</dbReference>
<dbReference type="InterPro" id="IPR036397">
    <property type="entry name" value="RNaseH_sf"/>
</dbReference>
<evidence type="ECO:0008006" key="3">
    <source>
        <dbReference type="Google" id="ProtNLM"/>
    </source>
</evidence>
<sequence length="115" mass="13091">MRAYERWLKNSRPEALTVLQESGPSNTVVKKWARFFQQGRETCEDGHPGRSVTADNASVHTLFVARQALKDTGFGEIDYTPYSPDLAPSDYFLFSNLKKNYGARDLLMIMKCKLP</sequence>
<accession>A0A4C1ZZB7</accession>
<dbReference type="InterPro" id="IPR052709">
    <property type="entry name" value="Transposase-MT_Hybrid"/>
</dbReference>
<organism evidence="1 2">
    <name type="scientific">Eumeta variegata</name>
    <name type="common">Bagworm moth</name>
    <name type="synonym">Eumeta japonica</name>
    <dbReference type="NCBI Taxonomy" id="151549"/>
    <lineage>
        <taxon>Eukaryota</taxon>
        <taxon>Metazoa</taxon>
        <taxon>Ecdysozoa</taxon>
        <taxon>Arthropoda</taxon>
        <taxon>Hexapoda</taxon>
        <taxon>Insecta</taxon>
        <taxon>Pterygota</taxon>
        <taxon>Neoptera</taxon>
        <taxon>Endopterygota</taxon>
        <taxon>Lepidoptera</taxon>
        <taxon>Glossata</taxon>
        <taxon>Ditrysia</taxon>
        <taxon>Tineoidea</taxon>
        <taxon>Psychidae</taxon>
        <taxon>Oiketicinae</taxon>
        <taxon>Eumeta</taxon>
    </lineage>
</organism>
<gene>
    <name evidence="1" type="ORF">EVAR_60116_1</name>
</gene>
<comment type="caution">
    <text evidence="1">The sequence shown here is derived from an EMBL/GenBank/DDBJ whole genome shotgun (WGS) entry which is preliminary data.</text>
</comment>
<dbReference type="PANTHER" id="PTHR46060:SF1">
    <property type="entry name" value="MARINER MOS1 TRANSPOSASE-LIKE PROTEIN"/>
    <property type="match status" value="1"/>
</dbReference>
<dbReference type="EMBL" id="BGZK01002232">
    <property type="protein sequence ID" value="GBP92015.1"/>
    <property type="molecule type" value="Genomic_DNA"/>
</dbReference>
<protein>
    <recommendedName>
        <fullName evidence="3">Mariner Mos1 transposase</fullName>
    </recommendedName>
</protein>
<evidence type="ECO:0000313" key="1">
    <source>
        <dbReference type="EMBL" id="GBP92015.1"/>
    </source>
</evidence>